<evidence type="ECO:0000256" key="3">
    <source>
        <dbReference type="ARBA" id="ARBA00022729"/>
    </source>
</evidence>
<evidence type="ECO:0000256" key="1">
    <source>
        <dbReference type="ARBA" id="ARBA00004196"/>
    </source>
</evidence>
<reference evidence="7 9" key="2">
    <citation type="submission" date="2024-04" db="EMBL/GenBank/DDBJ databases">
        <title>Complete genome sequence of Nguyenibacter vanlangesis HBCM-1154, a strain capable of nitrogen fixation, IAA production, and phosphorus solubilization isolated from sugarcane soil.</title>
        <authorList>
            <person name="MY HANH P."/>
        </authorList>
    </citation>
    <scope>NUCLEOTIDE SEQUENCE [LARGE SCALE GENOMIC DNA]</scope>
    <source>
        <strain evidence="7 9">HBCM 1154</strain>
    </source>
</reference>
<feature type="signal peptide" evidence="4">
    <location>
        <begin position="1"/>
        <end position="24"/>
    </location>
</feature>
<feature type="chain" id="PRO_5031173850" evidence="4">
    <location>
        <begin position="25"/>
        <end position="311"/>
    </location>
</feature>
<evidence type="ECO:0000313" key="9">
    <source>
        <dbReference type="Proteomes" id="UP001449795"/>
    </source>
</evidence>
<evidence type="ECO:0000256" key="4">
    <source>
        <dbReference type="SAM" id="SignalP"/>
    </source>
</evidence>
<dbReference type="AlphaFoldDB" id="A0A7Y7IUW7"/>
<comment type="subcellular location">
    <subcellularLocation>
        <location evidence="1">Cell envelope</location>
    </subcellularLocation>
</comment>
<dbReference type="GO" id="GO:0030246">
    <property type="term" value="F:carbohydrate binding"/>
    <property type="evidence" value="ECO:0007669"/>
    <property type="project" value="UniProtKB-ARBA"/>
</dbReference>
<dbReference type="RefSeq" id="WP_176639533.1">
    <property type="nucleotide sequence ID" value="NZ_CP152276.1"/>
</dbReference>
<proteinExistence type="inferred from homology"/>
<name>A0A7Y7IUW7_9PROT</name>
<dbReference type="CDD" id="cd06321">
    <property type="entry name" value="PBP1_ABC_sugar_binding-like"/>
    <property type="match status" value="1"/>
</dbReference>
<dbReference type="EMBL" id="CP152276">
    <property type="protein sequence ID" value="XAE41053.1"/>
    <property type="molecule type" value="Genomic_DNA"/>
</dbReference>
<evidence type="ECO:0000313" key="6">
    <source>
        <dbReference type="EMBL" id="NVN10774.1"/>
    </source>
</evidence>
<dbReference type="Pfam" id="PF13407">
    <property type="entry name" value="Peripla_BP_4"/>
    <property type="match status" value="1"/>
</dbReference>
<keyword evidence="3 4" id="KW-0732">Signal</keyword>
<dbReference type="EMBL" id="JABXXP010000074">
    <property type="protein sequence ID" value="NVN10774.1"/>
    <property type="molecule type" value="Genomic_DNA"/>
</dbReference>
<dbReference type="GO" id="GO:0030313">
    <property type="term" value="C:cell envelope"/>
    <property type="evidence" value="ECO:0007669"/>
    <property type="project" value="UniProtKB-SubCell"/>
</dbReference>
<reference evidence="6 8" key="1">
    <citation type="submission" date="2020-06" db="EMBL/GenBank/DDBJ databases">
        <title>Description of novel acetic acid bacteria.</title>
        <authorList>
            <person name="Sombolestani A."/>
        </authorList>
    </citation>
    <scope>NUCLEOTIDE SEQUENCE [LARGE SCALE GENOMIC DNA]</scope>
    <source>
        <strain evidence="6 8">LMG 31431</strain>
    </source>
</reference>
<dbReference type="Proteomes" id="UP000534870">
    <property type="component" value="Unassembled WGS sequence"/>
</dbReference>
<dbReference type="PANTHER" id="PTHR46847">
    <property type="entry name" value="D-ALLOSE-BINDING PERIPLASMIC PROTEIN-RELATED"/>
    <property type="match status" value="1"/>
</dbReference>
<organism evidence="6 8">
    <name type="scientific">Nguyenibacter vanlangensis</name>
    <dbReference type="NCBI Taxonomy" id="1216886"/>
    <lineage>
        <taxon>Bacteria</taxon>
        <taxon>Pseudomonadati</taxon>
        <taxon>Pseudomonadota</taxon>
        <taxon>Alphaproteobacteria</taxon>
        <taxon>Acetobacterales</taxon>
        <taxon>Acetobacteraceae</taxon>
        <taxon>Nguyenibacter</taxon>
    </lineage>
</organism>
<evidence type="ECO:0000313" key="7">
    <source>
        <dbReference type="EMBL" id="XAE41053.1"/>
    </source>
</evidence>
<protein>
    <submittedName>
        <fullName evidence="6">ABC transporter substrate-binding protein</fullName>
    </submittedName>
</protein>
<keyword evidence="9" id="KW-1185">Reference proteome</keyword>
<evidence type="ECO:0000313" key="8">
    <source>
        <dbReference type="Proteomes" id="UP000534870"/>
    </source>
</evidence>
<accession>A0A7Y7IUW7</accession>
<evidence type="ECO:0000256" key="2">
    <source>
        <dbReference type="ARBA" id="ARBA00007639"/>
    </source>
</evidence>
<dbReference type="InterPro" id="IPR028082">
    <property type="entry name" value="Peripla_BP_I"/>
</dbReference>
<sequence length="311" mass="32378">MKYLKKAALPGALLACGLAFGAHAAYAKDLHAVGISVGSLGNPYFLSLVKGATDSAHAINPDARVFAVSSDYDLGKQSSQIDNFIASGVDLILLAAADPHAIGAAVKRAKAAGIVVVAVDVEADGADATIQTDNKQAGRLSCAFLASAIGGRGAVIIQNGPQTSSVIERVDGCKESLAKHPDIRILSDNQNGKISRDGGLDVMMGYLTRFPDFQGLFTVADPQAIGSNLAARQLRRRGIVITSVDGSPDVVDALKTDTLIQATASQNPAEQGSLGVRTGYDLMNGKKPAQDVTLLPPQLVDRKNVATYKGW</sequence>
<dbReference type="InterPro" id="IPR025997">
    <property type="entry name" value="SBP_2_dom"/>
</dbReference>
<dbReference type="SUPFAM" id="SSF53822">
    <property type="entry name" value="Periplasmic binding protein-like I"/>
    <property type="match status" value="1"/>
</dbReference>
<dbReference type="PANTHER" id="PTHR46847:SF2">
    <property type="entry name" value="ABC TRANSPORTER SUGAR-BINDING PROTEIN"/>
    <property type="match status" value="1"/>
</dbReference>
<gene>
    <name evidence="7" type="ORF">AAC691_11995</name>
    <name evidence="6" type="ORF">HUK84_06375</name>
</gene>
<comment type="similarity">
    <text evidence="2">Belongs to the bacterial solute-binding protein 2 family.</text>
</comment>
<dbReference type="Proteomes" id="UP001449795">
    <property type="component" value="Chromosome"/>
</dbReference>
<evidence type="ECO:0000259" key="5">
    <source>
        <dbReference type="Pfam" id="PF13407"/>
    </source>
</evidence>
<feature type="domain" description="Periplasmic binding protein" evidence="5">
    <location>
        <begin position="33"/>
        <end position="287"/>
    </location>
</feature>
<dbReference type="Gene3D" id="3.40.50.2300">
    <property type="match status" value="2"/>
</dbReference>